<feature type="domain" description="DUF4283" evidence="2">
    <location>
        <begin position="1"/>
        <end position="53"/>
    </location>
</feature>
<evidence type="ECO:0000313" key="4">
    <source>
        <dbReference type="Proteomes" id="UP001341840"/>
    </source>
</evidence>
<dbReference type="InterPro" id="IPR025558">
    <property type="entry name" value="DUF4283"/>
</dbReference>
<evidence type="ECO:0000313" key="3">
    <source>
        <dbReference type="EMBL" id="MED6198018.1"/>
    </source>
</evidence>
<keyword evidence="4" id="KW-1185">Reference proteome</keyword>
<evidence type="ECO:0000256" key="1">
    <source>
        <dbReference type="SAM" id="MobiDB-lite"/>
    </source>
</evidence>
<gene>
    <name evidence="3" type="ORF">PIB30_062159</name>
</gene>
<protein>
    <recommendedName>
        <fullName evidence="2">DUF4283 domain-containing protein</fullName>
    </recommendedName>
</protein>
<dbReference type="Proteomes" id="UP001341840">
    <property type="component" value="Unassembled WGS sequence"/>
</dbReference>
<name>A0ABU6XMH4_9FABA</name>
<dbReference type="EMBL" id="JASCZI010212022">
    <property type="protein sequence ID" value="MED6198018.1"/>
    <property type="molecule type" value="Genomic_DNA"/>
</dbReference>
<feature type="region of interest" description="Disordered" evidence="1">
    <location>
        <begin position="137"/>
        <end position="183"/>
    </location>
</feature>
<sequence>MWGNPGSVHVSEVSRNTLLFSFQDKRKGLQIFKDSPWCVKGHLMNLKQWEKNMVISKINHNLMEIWIQFHGVPLESMDKETAEQLGHGWRECKNEKAMCSWNPQKAKYEPGLGVTQAKPVFSKGVKMNKEEHSEWFVEEEPVRGDENFNQESGDKPTGSSMVGGRYGRGQDLVRETFSGMKGA</sequence>
<comment type="caution">
    <text evidence="3">The sequence shown here is derived from an EMBL/GenBank/DDBJ whole genome shotgun (WGS) entry which is preliminary data.</text>
</comment>
<accession>A0ABU6XMH4</accession>
<evidence type="ECO:0000259" key="2">
    <source>
        <dbReference type="Pfam" id="PF14111"/>
    </source>
</evidence>
<dbReference type="Pfam" id="PF14111">
    <property type="entry name" value="DUF4283"/>
    <property type="match status" value="1"/>
</dbReference>
<reference evidence="3 4" key="1">
    <citation type="journal article" date="2023" name="Plants (Basel)">
        <title>Bridging the Gap: Combining Genomics and Transcriptomics Approaches to Understand Stylosanthes scabra, an Orphan Legume from the Brazilian Caatinga.</title>
        <authorList>
            <person name="Ferreira-Neto J.R.C."/>
            <person name="da Silva M.D."/>
            <person name="Binneck E."/>
            <person name="de Melo N.F."/>
            <person name="da Silva R.H."/>
            <person name="de Melo A.L.T.M."/>
            <person name="Pandolfi V."/>
            <person name="Bustamante F.O."/>
            <person name="Brasileiro-Vidal A.C."/>
            <person name="Benko-Iseppon A.M."/>
        </authorList>
    </citation>
    <scope>NUCLEOTIDE SEQUENCE [LARGE SCALE GENOMIC DNA]</scope>
    <source>
        <tissue evidence="3">Leaves</tissue>
    </source>
</reference>
<proteinExistence type="predicted"/>
<feature type="compositionally biased region" description="Basic and acidic residues" evidence="1">
    <location>
        <begin position="137"/>
        <end position="146"/>
    </location>
</feature>
<organism evidence="3 4">
    <name type="scientific">Stylosanthes scabra</name>
    <dbReference type="NCBI Taxonomy" id="79078"/>
    <lineage>
        <taxon>Eukaryota</taxon>
        <taxon>Viridiplantae</taxon>
        <taxon>Streptophyta</taxon>
        <taxon>Embryophyta</taxon>
        <taxon>Tracheophyta</taxon>
        <taxon>Spermatophyta</taxon>
        <taxon>Magnoliopsida</taxon>
        <taxon>eudicotyledons</taxon>
        <taxon>Gunneridae</taxon>
        <taxon>Pentapetalae</taxon>
        <taxon>rosids</taxon>
        <taxon>fabids</taxon>
        <taxon>Fabales</taxon>
        <taxon>Fabaceae</taxon>
        <taxon>Papilionoideae</taxon>
        <taxon>50 kb inversion clade</taxon>
        <taxon>dalbergioids sensu lato</taxon>
        <taxon>Dalbergieae</taxon>
        <taxon>Pterocarpus clade</taxon>
        <taxon>Stylosanthes</taxon>
    </lineage>
</organism>